<sequence>MISLYIRPDKTQLMFAEVKKKNVIDVRMTKELPEAYSSFFMRDENLAIQKLRKMFRNVGEITQSKFEEVYVLLPDSLFSYVSCFEPSAEAVLKNRIMQEMNVDSLRDYFIIDPLEIKAPFPKPQKSIFVLKKKIVEMLSKAAQLELFSLVSVEPYSTAFIRGNQVWDSDYAIAEIFSNEATIVTFSPAGGIFRSDAPHMDANSLMADIVAGETAFIKAYALMKVAATKHFSSVSPDLKMILFSDESAIRNMHFVNENIYDKKFTLPNFVNASIRPQDIYKWLAFVGTFMQGFDDDDIVYPEKHSSIAVKNCNLLPPNMQANARARHWTKMAKRTLTGVAGVLAVVVLAETAAMMYFGSIKVDAGLKADADRAKVNISMIDSELEAIKRAKNENPEAMKAYDLLIKSRPKNCNFTSLKVGNKSGNFTANYIKLEAMSQDQMAFNNYIVNLQSDEFFKNPMISSIRNNKDILQADIIMGKAGAVNPAAKKNNKKEGGEGK</sequence>
<evidence type="ECO:0000313" key="2">
    <source>
        <dbReference type="EMBL" id="MBE6084714.1"/>
    </source>
</evidence>
<evidence type="ECO:0000313" key="3">
    <source>
        <dbReference type="Proteomes" id="UP000772151"/>
    </source>
</evidence>
<protein>
    <submittedName>
        <fullName evidence="2">Uncharacterized protein</fullName>
    </submittedName>
</protein>
<keyword evidence="1" id="KW-0472">Membrane</keyword>
<comment type="caution">
    <text evidence="2">The sequence shown here is derived from an EMBL/GenBank/DDBJ whole genome shotgun (WGS) entry which is preliminary data.</text>
</comment>
<dbReference type="EMBL" id="SVCA01000003">
    <property type="protein sequence ID" value="MBE6084714.1"/>
    <property type="molecule type" value="Genomic_DNA"/>
</dbReference>
<reference evidence="2" key="1">
    <citation type="submission" date="2019-04" db="EMBL/GenBank/DDBJ databases">
        <title>Evolution of Biomass-Degrading Anaerobic Consortia Revealed by Metagenomics.</title>
        <authorList>
            <person name="Peng X."/>
        </authorList>
    </citation>
    <scope>NUCLEOTIDE SEQUENCE</scope>
    <source>
        <strain evidence="2">SIG242</strain>
    </source>
</reference>
<keyword evidence="1" id="KW-0812">Transmembrane</keyword>
<proteinExistence type="predicted"/>
<feature type="transmembrane region" description="Helical" evidence="1">
    <location>
        <begin position="335"/>
        <end position="356"/>
    </location>
</feature>
<dbReference type="RefSeq" id="WP_303668787.1">
    <property type="nucleotide sequence ID" value="NZ_SVCA01000003.1"/>
</dbReference>
<gene>
    <name evidence="2" type="ORF">E7203_04490</name>
</gene>
<dbReference type="Proteomes" id="UP000772151">
    <property type="component" value="Unassembled WGS sequence"/>
</dbReference>
<evidence type="ECO:0000256" key="1">
    <source>
        <dbReference type="SAM" id="Phobius"/>
    </source>
</evidence>
<keyword evidence="1" id="KW-1133">Transmembrane helix</keyword>
<organism evidence="2 3">
    <name type="scientific">Selenomonas ruminantium</name>
    <dbReference type="NCBI Taxonomy" id="971"/>
    <lineage>
        <taxon>Bacteria</taxon>
        <taxon>Bacillati</taxon>
        <taxon>Bacillota</taxon>
        <taxon>Negativicutes</taxon>
        <taxon>Selenomonadales</taxon>
        <taxon>Selenomonadaceae</taxon>
        <taxon>Selenomonas</taxon>
    </lineage>
</organism>
<dbReference type="AlphaFoldDB" id="A0A927WNG5"/>
<accession>A0A927WNG5</accession>
<name>A0A927WNG5_SELRU</name>